<name>A0A2U3ENI9_PURLI</name>
<evidence type="ECO:0000313" key="1">
    <source>
        <dbReference type="EMBL" id="PWI76052.1"/>
    </source>
</evidence>
<protein>
    <submittedName>
        <fullName evidence="1">Uncharacterized protein</fullName>
    </submittedName>
</protein>
<gene>
    <name evidence="1" type="ORF">PCL_03246</name>
</gene>
<comment type="caution">
    <text evidence="1">The sequence shown here is derived from an EMBL/GenBank/DDBJ whole genome shotgun (WGS) entry which is preliminary data.</text>
</comment>
<sequence length="133" mass="14426">MTSPCMAASRGRQLGLDGGDKMGSAVLIVVHLGWHRPLTQTSHKEEFISVLDGQTDRQTDRRIGLCCVCQAGRAQKDKRCEISWERWARGFVDTGSGQPEEPCGAATTTASLAIDAALTMMTALHLGVQISRR</sequence>
<dbReference type="Proteomes" id="UP000245956">
    <property type="component" value="Unassembled WGS sequence"/>
</dbReference>
<evidence type="ECO:0000313" key="2">
    <source>
        <dbReference type="Proteomes" id="UP000245956"/>
    </source>
</evidence>
<accession>A0A2U3ENI9</accession>
<reference evidence="1 2" key="1">
    <citation type="journal article" date="2016" name="Front. Microbiol.">
        <title>Genome and transcriptome sequences reveal the specific parasitism of the nematophagous Purpureocillium lilacinum 36-1.</title>
        <authorList>
            <person name="Xie J."/>
            <person name="Li S."/>
            <person name="Mo C."/>
            <person name="Xiao X."/>
            <person name="Peng D."/>
            <person name="Wang G."/>
            <person name="Xiao Y."/>
        </authorList>
    </citation>
    <scope>NUCLEOTIDE SEQUENCE [LARGE SCALE GENOMIC DNA]</scope>
    <source>
        <strain evidence="1 2">36-1</strain>
    </source>
</reference>
<dbReference type="AlphaFoldDB" id="A0A2U3ENI9"/>
<organism evidence="1 2">
    <name type="scientific">Purpureocillium lilacinum</name>
    <name type="common">Paecilomyces lilacinus</name>
    <dbReference type="NCBI Taxonomy" id="33203"/>
    <lineage>
        <taxon>Eukaryota</taxon>
        <taxon>Fungi</taxon>
        <taxon>Dikarya</taxon>
        <taxon>Ascomycota</taxon>
        <taxon>Pezizomycotina</taxon>
        <taxon>Sordariomycetes</taxon>
        <taxon>Hypocreomycetidae</taxon>
        <taxon>Hypocreales</taxon>
        <taxon>Ophiocordycipitaceae</taxon>
        <taxon>Purpureocillium</taxon>
    </lineage>
</organism>
<dbReference type="EMBL" id="LCWV01000001">
    <property type="protein sequence ID" value="PWI76052.1"/>
    <property type="molecule type" value="Genomic_DNA"/>
</dbReference>
<proteinExistence type="predicted"/>